<protein>
    <submittedName>
        <fullName evidence="1">Triphosphoribosyl-dephospho-CoA synthase</fullName>
    </submittedName>
</protein>
<organism evidence="1 2">
    <name type="scientific">Salmonella enterica subsp. enterica serovar Poona</name>
    <dbReference type="NCBI Taxonomy" id="436295"/>
    <lineage>
        <taxon>Bacteria</taxon>
        <taxon>Pseudomonadati</taxon>
        <taxon>Pseudomonadota</taxon>
        <taxon>Gammaproteobacteria</taxon>
        <taxon>Enterobacterales</taxon>
        <taxon>Enterobacteriaceae</taxon>
        <taxon>Salmonella</taxon>
    </lineage>
</organism>
<comment type="caution">
    <text evidence="1">The sequence shown here is derived from an EMBL/GenBank/DDBJ whole genome shotgun (WGS) entry which is preliminary data.</text>
</comment>
<sequence>LWPRRPAVAPCRDAMQSRAEELILRYLSPGGSADLLAVTWFLSHFPAGSLYPE</sequence>
<proteinExistence type="predicted"/>
<dbReference type="InterPro" id="IPR002736">
    <property type="entry name" value="CitG"/>
</dbReference>
<reference evidence="1 2" key="1">
    <citation type="submission" date="2018-03" db="EMBL/GenBank/DDBJ databases">
        <title>Non-Typhoidal Salmonella genome sequencing and assembly.</title>
        <authorList>
            <person name="Matchawe C."/>
        </authorList>
    </citation>
    <scope>NUCLEOTIDE SEQUENCE [LARGE SCALE GENOMIC DNA]</scope>
    <source>
        <strain evidence="1 2">8EV</strain>
    </source>
</reference>
<accession>A0A659SAR9</accession>
<name>A0A659SAR9_SALET</name>
<gene>
    <name evidence="1" type="ORF">C9F10_14880</name>
</gene>
<feature type="non-terminal residue" evidence="1">
    <location>
        <position position="1"/>
    </location>
</feature>
<evidence type="ECO:0000313" key="1">
    <source>
        <dbReference type="EMBL" id="TGD36064.1"/>
    </source>
</evidence>
<dbReference type="EMBL" id="PYKK01001045">
    <property type="protein sequence ID" value="TGD36064.1"/>
    <property type="molecule type" value="Genomic_DNA"/>
</dbReference>
<dbReference type="GO" id="GO:0005524">
    <property type="term" value="F:ATP binding"/>
    <property type="evidence" value="ECO:0007669"/>
    <property type="project" value="InterPro"/>
</dbReference>
<evidence type="ECO:0000313" key="2">
    <source>
        <dbReference type="Proteomes" id="UP000297989"/>
    </source>
</evidence>
<dbReference type="Gene3D" id="1.10.4200.10">
    <property type="entry name" value="Triphosphoribosyl-dephospho-CoA protein"/>
    <property type="match status" value="1"/>
</dbReference>
<dbReference type="Pfam" id="PF01874">
    <property type="entry name" value="CitG"/>
    <property type="match status" value="1"/>
</dbReference>
<dbReference type="GO" id="GO:0046917">
    <property type="term" value="F:triphosphoribosyl-dephospho-CoA synthase activity"/>
    <property type="evidence" value="ECO:0007669"/>
    <property type="project" value="InterPro"/>
</dbReference>
<dbReference type="AlphaFoldDB" id="A0A659SAR9"/>
<dbReference type="Proteomes" id="UP000297989">
    <property type="component" value="Unassembled WGS sequence"/>
</dbReference>